<gene>
    <name evidence="1" type="ORF">J34TS1_33220</name>
</gene>
<dbReference type="RefSeq" id="WP_212979190.1">
    <property type="nucleotide sequence ID" value="NZ_AP025343.1"/>
</dbReference>
<evidence type="ECO:0000313" key="1">
    <source>
        <dbReference type="EMBL" id="GIO48557.1"/>
    </source>
</evidence>
<dbReference type="Proteomes" id="UP000682811">
    <property type="component" value="Unassembled WGS sequence"/>
</dbReference>
<keyword evidence="2" id="KW-1185">Reference proteome</keyword>
<sequence>MTTSNYPFGPGFQYIYPVPVAYHPFAYTFRAPLQPDPYFWPMPDRSYPFAGTYPGYPVLPAYPTYFFSPFSGNPFDAPYPPPVPNRVEPTSKGFQVKLSPQQENSLEHMQFENVKAEHVKVENVKTENVKVEHAKAENVQAENVKAENVKAENAKAEHAKVEHAKAESPPVKVDTGIEIGGKHGAGFHTDTQVDKHGVTNHLSSHVGAEEYGLNVQSAANLDNNTKGFQFDTEGQLGGKYGVQAHVEGHAGLKQGIGLSTEAQVGGEYGIGAHMKSQLGGGQGAAFSTGAQILGDHGLGAHAGAQVGGGQGLSLTLGGNVGSHDGQVGINLGGKEKKEKEKDV</sequence>
<reference evidence="1 2" key="1">
    <citation type="submission" date="2021-03" db="EMBL/GenBank/DDBJ databases">
        <title>Antimicrobial resistance genes in bacteria isolated from Japanese honey, and their potential for conferring macrolide and lincosamide resistance in the American foulbrood pathogen Paenibacillus larvae.</title>
        <authorList>
            <person name="Okamoto M."/>
            <person name="Kumagai M."/>
            <person name="Kanamori H."/>
            <person name="Takamatsu D."/>
        </authorList>
    </citation>
    <scope>NUCLEOTIDE SEQUENCE [LARGE SCALE GENOMIC DNA]</scope>
    <source>
        <strain evidence="1 2">J34TS1</strain>
    </source>
</reference>
<proteinExistence type="predicted"/>
<dbReference type="EMBL" id="BORT01000014">
    <property type="protein sequence ID" value="GIO48557.1"/>
    <property type="molecule type" value="Genomic_DNA"/>
</dbReference>
<evidence type="ECO:0000313" key="2">
    <source>
        <dbReference type="Proteomes" id="UP000682811"/>
    </source>
</evidence>
<dbReference type="Gene3D" id="2.160.20.80">
    <property type="entry name" value="E3 ubiquitin-protein ligase SopA"/>
    <property type="match status" value="1"/>
</dbReference>
<protein>
    <submittedName>
        <fullName evidence="1">Uncharacterized protein</fullName>
    </submittedName>
</protein>
<name>A0A919YC87_9BACL</name>
<dbReference type="AlphaFoldDB" id="A0A919YC87"/>
<accession>A0A919YC87</accession>
<organism evidence="1 2">
    <name type="scientific">Paenibacillus azoreducens</name>
    <dbReference type="NCBI Taxonomy" id="116718"/>
    <lineage>
        <taxon>Bacteria</taxon>
        <taxon>Bacillati</taxon>
        <taxon>Bacillota</taxon>
        <taxon>Bacilli</taxon>
        <taxon>Bacillales</taxon>
        <taxon>Paenibacillaceae</taxon>
        <taxon>Paenibacillus</taxon>
    </lineage>
</organism>
<comment type="caution">
    <text evidence="1">The sequence shown here is derived from an EMBL/GenBank/DDBJ whole genome shotgun (WGS) entry which is preliminary data.</text>
</comment>